<accession>K2IBW0</accession>
<evidence type="ECO:0000313" key="1">
    <source>
        <dbReference type="EMBL" id="EKE67401.1"/>
    </source>
</evidence>
<proteinExistence type="predicted"/>
<dbReference type="Proteomes" id="UP000006755">
    <property type="component" value="Unassembled WGS sequence"/>
</dbReference>
<protein>
    <submittedName>
        <fullName evidence="1">Uncharacterized protein</fullName>
    </submittedName>
</protein>
<organism evidence="1 2">
    <name type="scientific">Gallaecimonas xiamenensis 3-C-1</name>
    <dbReference type="NCBI Taxonomy" id="745411"/>
    <lineage>
        <taxon>Bacteria</taxon>
        <taxon>Pseudomonadati</taxon>
        <taxon>Pseudomonadota</taxon>
        <taxon>Gammaproteobacteria</taxon>
        <taxon>Enterobacterales</taxon>
        <taxon>Gallaecimonadaceae</taxon>
        <taxon>Gallaecimonas</taxon>
    </lineage>
</organism>
<sequence>MFFWNRQIELTDNPKHGRINKFLGFGLQNVRIIQPFMIQTSSINWAHHLRIFVLQHHPAQTISITVCSELCNMLVKVVGSGVTVVF</sequence>
<name>K2IBW0_9GAMM</name>
<gene>
    <name evidence="1" type="ORF">B3C1_18702</name>
</gene>
<comment type="caution">
    <text evidence="1">The sequence shown here is derived from an EMBL/GenBank/DDBJ whole genome shotgun (WGS) entry which is preliminary data.</text>
</comment>
<dbReference type="EMBL" id="AMRI01000042">
    <property type="protein sequence ID" value="EKE67401.1"/>
    <property type="molecule type" value="Genomic_DNA"/>
</dbReference>
<dbReference type="AlphaFoldDB" id="K2IBW0"/>
<keyword evidence="2" id="KW-1185">Reference proteome</keyword>
<reference evidence="1 2" key="1">
    <citation type="journal article" date="2012" name="J. Bacteriol.">
        <title>Genome Sequence of Gallaecimonas xiamenensis Type Strain 3-C-1.</title>
        <authorList>
            <person name="Lai Q."/>
            <person name="Wang L."/>
            <person name="Wang W."/>
            <person name="Shao Z."/>
        </authorList>
    </citation>
    <scope>NUCLEOTIDE SEQUENCE [LARGE SCALE GENOMIC DNA]</scope>
    <source>
        <strain evidence="1 2">3-C-1</strain>
    </source>
</reference>
<evidence type="ECO:0000313" key="2">
    <source>
        <dbReference type="Proteomes" id="UP000006755"/>
    </source>
</evidence>